<keyword evidence="1 4" id="KW-0489">Methyltransferase</keyword>
<sequence length="569" mass="65743">MNLIKENKIENDEETEFRFTIKPLKKQLPKKDLIAFLNTLDLQMEFFRVSKVPNQPMGFVSIKGTENKERFINKINGSKFGNKILSVSATETVEEHRERKRKKAIKTNPQIKRIQNEPPKSISDVITPLLSLPYEKQLEHKEKHVKNQLQKFRKKIYNEDRSNSPKWNVEFKTLFSGIIPAPQTQKYRNKVEFTISRDKTGSICVGFQIGQPKLDLFDVRWADECVNITDNSKKIAHDFAVFLNSSQIQVSNNWKEPNFWKKLTVRESWNTKEIMMNIFINPKFFDDPNHKQLESKIKEEKSRIVSFFCNNDYPLSITTIIMTESTSSFDMNIEESGVEILFGKGFITEKVMDLNFQISPLSFFQTNTTTTEKIFGIVSDLVMKKVDQLDQVDQNSKNFFPRFQKDQTLLLDLCCGTGTIGLSLAKFVDLVIGIEIVPSAVKDAEKNAEINDIKNSKFICGKVEESLSKVLHSEEVKKYSNIVCIVDPPRSGLPTKTIKAIRKCEKISRLIYVSCNIKTMSENLFFLCKKPTKSYINDPFEPKIWYAIDAFPSTEHVEVVMLLTRNEKN</sequence>
<dbReference type="OrthoDB" id="10250660at2759"/>
<dbReference type="PANTHER" id="PTHR45904">
    <property type="entry name" value="TRNA (URACIL-5-)-METHYLTRANSFERASE"/>
    <property type="match status" value="1"/>
</dbReference>
<reference evidence="6" key="1">
    <citation type="submission" date="2022-10" db="EMBL/GenBank/DDBJ databases">
        <title>Novel sulphate-reducing endosymbionts in the free-living metamonad Anaeramoeba.</title>
        <authorList>
            <person name="Jerlstrom-Hultqvist J."/>
            <person name="Cepicka I."/>
            <person name="Gallot-Lavallee L."/>
            <person name="Salas-Leiva D."/>
            <person name="Curtis B.A."/>
            <person name="Zahonova K."/>
            <person name="Pipaliya S."/>
            <person name="Dacks J."/>
            <person name="Roger A.J."/>
        </authorList>
    </citation>
    <scope>NUCLEOTIDE SEQUENCE</scope>
    <source>
        <strain evidence="6">BMAN</strain>
    </source>
</reference>
<evidence type="ECO:0000256" key="4">
    <source>
        <dbReference type="PROSITE-ProRule" id="PRU01024"/>
    </source>
</evidence>
<evidence type="ECO:0000313" key="7">
    <source>
        <dbReference type="Proteomes" id="UP001149090"/>
    </source>
</evidence>
<evidence type="ECO:0000256" key="3">
    <source>
        <dbReference type="ARBA" id="ARBA00022691"/>
    </source>
</evidence>
<dbReference type="PROSITE" id="PS51687">
    <property type="entry name" value="SAM_MT_RNA_M5U"/>
    <property type="match status" value="1"/>
</dbReference>
<comment type="caution">
    <text evidence="4">Lacks conserved residue(s) required for the propagation of feature annotation.</text>
</comment>
<dbReference type="Pfam" id="PF05958">
    <property type="entry name" value="tRNA_U5-meth_tr"/>
    <property type="match status" value="1"/>
</dbReference>
<dbReference type="Gene3D" id="3.40.50.150">
    <property type="entry name" value="Vaccinia Virus protein VP39"/>
    <property type="match status" value="1"/>
</dbReference>
<keyword evidence="7" id="KW-1185">Reference proteome</keyword>
<keyword evidence="3 4" id="KW-0949">S-adenosyl-L-methionine</keyword>
<dbReference type="CDD" id="cd02440">
    <property type="entry name" value="AdoMet_MTases"/>
    <property type="match status" value="1"/>
</dbReference>
<feature type="binding site" evidence="4">
    <location>
        <position position="487"/>
    </location>
    <ligand>
        <name>S-adenosyl-L-methionine</name>
        <dbReference type="ChEBI" id="CHEBI:59789"/>
    </ligand>
</feature>
<comment type="caution">
    <text evidence="6">The sequence shown here is derived from an EMBL/GenBank/DDBJ whole genome shotgun (WGS) entry which is preliminary data.</text>
</comment>
<feature type="binding site" evidence="4">
    <location>
        <position position="365"/>
    </location>
    <ligand>
        <name>S-adenosyl-L-methionine</name>
        <dbReference type="ChEBI" id="CHEBI:59789"/>
    </ligand>
</feature>
<accession>A0A9Q0R7S5</accession>
<gene>
    <name evidence="6" type="ORF">M0811_02198</name>
</gene>
<dbReference type="InterPro" id="IPR030390">
    <property type="entry name" value="MeTrfase_TrmA_AS"/>
</dbReference>
<dbReference type="OMA" id="TPLWNMP"/>
<evidence type="ECO:0000313" key="6">
    <source>
        <dbReference type="EMBL" id="KAJ5069628.1"/>
    </source>
</evidence>
<dbReference type="EMBL" id="JAPDFW010000103">
    <property type="protein sequence ID" value="KAJ5069628.1"/>
    <property type="molecule type" value="Genomic_DNA"/>
</dbReference>
<dbReference type="SUPFAM" id="SSF53335">
    <property type="entry name" value="S-adenosyl-L-methionine-dependent methyltransferases"/>
    <property type="match status" value="1"/>
</dbReference>
<evidence type="ECO:0000256" key="5">
    <source>
        <dbReference type="PROSITE-ProRule" id="PRU10015"/>
    </source>
</evidence>
<dbReference type="InterPro" id="IPR010280">
    <property type="entry name" value="U5_MeTrfase_fam"/>
</dbReference>
<dbReference type="PANTHER" id="PTHR45904:SF2">
    <property type="entry name" value="TRNA (URACIL-5-)-METHYLTRANSFERASE HOMOLOG A"/>
    <property type="match status" value="1"/>
</dbReference>
<evidence type="ECO:0000256" key="1">
    <source>
        <dbReference type="ARBA" id="ARBA00022603"/>
    </source>
</evidence>
<dbReference type="InterPro" id="IPR045850">
    <property type="entry name" value="TRM2_met"/>
</dbReference>
<dbReference type="Proteomes" id="UP001149090">
    <property type="component" value="Unassembled WGS sequence"/>
</dbReference>
<evidence type="ECO:0000256" key="2">
    <source>
        <dbReference type="ARBA" id="ARBA00022679"/>
    </source>
</evidence>
<dbReference type="Gene3D" id="2.40.50.1070">
    <property type="match status" value="1"/>
</dbReference>
<dbReference type="PROSITE" id="PS01230">
    <property type="entry name" value="TRMA_1"/>
    <property type="match status" value="1"/>
</dbReference>
<dbReference type="GO" id="GO:0006396">
    <property type="term" value="P:RNA processing"/>
    <property type="evidence" value="ECO:0007669"/>
    <property type="project" value="InterPro"/>
</dbReference>
<feature type="active site" description="Nucleophile" evidence="4">
    <location>
        <position position="515"/>
    </location>
</feature>
<name>A0A9Q0R7S5_ANAIG</name>
<proteinExistence type="inferred from homology"/>
<comment type="similarity">
    <text evidence="4">Belongs to the class I-like SAM-binding methyltransferase superfamily. RNA M5U methyltransferase family.</text>
</comment>
<dbReference type="GO" id="GO:0032259">
    <property type="term" value="P:methylation"/>
    <property type="evidence" value="ECO:0007669"/>
    <property type="project" value="UniProtKB-KW"/>
</dbReference>
<dbReference type="GO" id="GO:0008173">
    <property type="term" value="F:RNA methyltransferase activity"/>
    <property type="evidence" value="ECO:0007669"/>
    <property type="project" value="InterPro"/>
</dbReference>
<dbReference type="InterPro" id="IPR029063">
    <property type="entry name" value="SAM-dependent_MTases_sf"/>
</dbReference>
<dbReference type="AlphaFoldDB" id="A0A9Q0R7S5"/>
<dbReference type="GO" id="GO:0003723">
    <property type="term" value="F:RNA binding"/>
    <property type="evidence" value="ECO:0007669"/>
    <property type="project" value="TreeGrafter"/>
</dbReference>
<protein>
    <submittedName>
        <fullName evidence="6">tRNA (Uracil-5-)-methyltransferase</fullName>
    </submittedName>
</protein>
<feature type="binding site" evidence="4">
    <location>
        <position position="435"/>
    </location>
    <ligand>
        <name>S-adenosyl-L-methionine</name>
        <dbReference type="ChEBI" id="CHEBI:59789"/>
    </ligand>
</feature>
<keyword evidence="2 4" id="KW-0808">Transferase</keyword>
<organism evidence="6 7">
    <name type="scientific">Anaeramoeba ignava</name>
    <name type="common">Anaerobic marine amoeba</name>
    <dbReference type="NCBI Taxonomy" id="1746090"/>
    <lineage>
        <taxon>Eukaryota</taxon>
        <taxon>Metamonada</taxon>
        <taxon>Anaeramoebidae</taxon>
        <taxon>Anaeramoeba</taxon>
    </lineage>
</organism>
<feature type="active site" evidence="5">
    <location>
        <position position="515"/>
    </location>
</feature>